<dbReference type="EMBL" id="CAJOAY010000246">
    <property type="protein sequence ID" value="CAF3601493.1"/>
    <property type="molecule type" value="Genomic_DNA"/>
</dbReference>
<evidence type="ECO:0000313" key="2">
    <source>
        <dbReference type="Proteomes" id="UP000663881"/>
    </source>
</evidence>
<organism evidence="1 2">
    <name type="scientific">Adineta steineri</name>
    <dbReference type="NCBI Taxonomy" id="433720"/>
    <lineage>
        <taxon>Eukaryota</taxon>
        <taxon>Metazoa</taxon>
        <taxon>Spiralia</taxon>
        <taxon>Gnathifera</taxon>
        <taxon>Rotifera</taxon>
        <taxon>Eurotatoria</taxon>
        <taxon>Bdelloidea</taxon>
        <taxon>Adinetida</taxon>
        <taxon>Adinetidae</taxon>
        <taxon>Adineta</taxon>
    </lineage>
</organism>
<name>A0A818N6L7_9BILA</name>
<gene>
    <name evidence="1" type="ORF">OKA104_LOCUS6640</name>
</gene>
<accession>A0A818N6L7</accession>
<comment type="caution">
    <text evidence="1">The sequence shown here is derived from an EMBL/GenBank/DDBJ whole genome shotgun (WGS) entry which is preliminary data.</text>
</comment>
<protein>
    <submittedName>
        <fullName evidence="1">Uncharacterized protein</fullName>
    </submittedName>
</protein>
<evidence type="ECO:0000313" key="1">
    <source>
        <dbReference type="EMBL" id="CAF3601493.1"/>
    </source>
</evidence>
<reference evidence="1" key="1">
    <citation type="submission" date="2021-02" db="EMBL/GenBank/DDBJ databases">
        <authorList>
            <person name="Nowell W R."/>
        </authorList>
    </citation>
    <scope>NUCLEOTIDE SEQUENCE</scope>
</reference>
<proteinExistence type="predicted"/>
<sequence>MTSTLNDSLHIDLVNTKAYPTISALPKTQGPICLYQIFDKNEHLYRFSPALPQVFRLDFDKHSKTIPFHATIYDFDFEPSFTRKGLEDAYRPATKILEVLQVAHESNLIYSNVLRGYIINETSNILTMSRCMTKKEKQISIFELFQFENELEFYKQSHTIATTILNIQIQQEQTSTQYHIHILFIAYASAFEICTRKLCSRKFQPDRLLHVIRSVDFLIVNISSLYKEKFRWLIIVEKKRIMIAINGYFDEVRFMDNDDDEF</sequence>
<dbReference type="Proteomes" id="UP000663881">
    <property type="component" value="Unassembled WGS sequence"/>
</dbReference>
<dbReference type="AlphaFoldDB" id="A0A818N6L7"/>